<reference evidence="2" key="2">
    <citation type="submission" date="2020-09" db="EMBL/GenBank/DDBJ databases">
        <authorList>
            <person name="Sun Q."/>
            <person name="Kim S."/>
        </authorList>
    </citation>
    <scope>NUCLEOTIDE SEQUENCE</scope>
    <source>
        <strain evidence="2">KCTC 12870</strain>
    </source>
</reference>
<accession>A0A8J3GD32</accession>
<keyword evidence="3" id="KW-1185">Reference proteome</keyword>
<evidence type="ECO:0008006" key="4">
    <source>
        <dbReference type="Google" id="ProtNLM"/>
    </source>
</evidence>
<keyword evidence="1" id="KW-0732">Signal</keyword>
<name>A0A8J3GD32_9BACT</name>
<feature type="signal peptide" evidence="1">
    <location>
        <begin position="1"/>
        <end position="23"/>
    </location>
</feature>
<comment type="caution">
    <text evidence="2">The sequence shown here is derived from an EMBL/GenBank/DDBJ whole genome shotgun (WGS) entry which is preliminary data.</text>
</comment>
<protein>
    <recommendedName>
        <fullName evidence="4">PEP-CTERM sorting domain-containing protein</fullName>
    </recommendedName>
</protein>
<evidence type="ECO:0000256" key="1">
    <source>
        <dbReference type="SAM" id="SignalP"/>
    </source>
</evidence>
<dbReference type="EMBL" id="BMXG01000011">
    <property type="protein sequence ID" value="GHC03683.1"/>
    <property type="molecule type" value="Genomic_DNA"/>
</dbReference>
<dbReference type="RefSeq" id="WP_189514737.1">
    <property type="nucleotide sequence ID" value="NZ_BMXG01000011.1"/>
</dbReference>
<dbReference type="AlphaFoldDB" id="A0A8J3GD32"/>
<evidence type="ECO:0000313" key="2">
    <source>
        <dbReference type="EMBL" id="GHC03683.1"/>
    </source>
</evidence>
<organism evidence="2 3">
    <name type="scientific">Cerasicoccus arenae</name>
    <dbReference type="NCBI Taxonomy" id="424488"/>
    <lineage>
        <taxon>Bacteria</taxon>
        <taxon>Pseudomonadati</taxon>
        <taxon>Verrucomicrobiota</taxon>
        <taxon>Opitutia</taxon>
        <taxon>Puniceicoccales</taxon>
        <taxon>Cerasicoccaceae</taxon>
        <taxon>Cerasicoccus</taxon>
    </lineage>
</organism>
<evidence type="ECO:0000313" key="3">
    <source>
        <dbReference type="Proteomes" id="UP000642829"/>
    </source>
</evidence>
<feature type="chain" id="PRO_5035153406" description="PEP-CTERM sorting domain-containing protein" evidence="1">
    <location>
        <begin position="24"/>
        <end position="283"/>
    </location>
</feature>
<sequence length="283" mass="29452">MKKHIFIQGSAIAFLFSAAISQAAVLADYNFENATAGASLGGPVGTARTTDGVGAGFPFSNNTVVSDYTVSTLTHTGPGDMNAIGANVRSDTLALSTSGGFSGNFMEISPHRLTNTAAGDKDPATYGGDYFTFIIQAEAGYALSLNSFSYDKGAADGAGGSGTISFQSQAWYSLDSGITWTKLQEDQNLAHITNDSFSSTNSFIDLTGISELQNIGDVTIALALGDNSGRSAYSASSTNPAAFYLDNIQLAGDVAVIPEPATYAFAFGVLSLATFAWRRRLKS</sequence>
<proteinExistence type="predicted"/>
<reference evidence="2" key="1">
    <citation type="journal article" date="2014" name="Int. J. Syst. Evol. Microbiol.">
        <title>Complete genome sequence of Corynebacterium casei LMG S-19264T (=DSM 44701T), isolated from a smear-ripened cheese.</title>
        <authorList>
            <consortium name="US DOE Joint Genome Institute (JGI-PGF)"/>
            <person name="Walter F."/>
            <person name="Albersmeier A."/>
            <person name="Kalinowski J."/>
            <person name="Ruckert C."/>
        </authorList>
    </citation>
    <scope>NUCLEOTIDE SEQUENCE</scope>
    <source>
        <strain evidence="2">KCTC 12870</strain>
    </source>
</reference>
<gene>
    <name evidence="2" type="ORF">GCM10007047_20390</name>
</gene>
<dbReference type="Proteomes" id="UP000642829">
    <property type="component" value="Unassembled WGS sequence"/>
</dbReference>